<protein>
    <submittedName>
        <fullName evidence="1">N-formylglutamate amidohydrolase</fullName>
    </submittedName>
</protein>
<keyword evidence="2" id="KW-1185">Reference proteome</keyword>
<dbReference type="AlphaFoldDB" id="A0A062VER5"/>
<proteinExistence type="predicted"/>
<dbReference type="NCBIfam" id="TIGR02017">
    <property type="entry name" value="hutG_amidohyd"/>
    <property type="match status" value="1"/>
</dbReference>
<evidence type="ECO:0000313" key="2">
    <source>
        <dbReference type="Proteomes" id="UP000027100"/>
    </source>
</evidence>
<dbReference type="GO" id="GO:0016787">
    <property type="term" value="F:hydrolase activity"/>
    <property type="evidence" value="ECO:0007669"/>
    <property type="project" value="UniProtKB-KW"/>
</dbReference>
<dbReference type="EMBL" id="ARYM01000028">
    <property type="protein sequence ID" value="KCZ96991.1"/>
    <property type="molecule type" value="Genomic_DNA"/>
</dbReference>
<accession>A0A062VER5</accession>
<evidence type="ECO:0000313" key="1">
    <source>
        <dbReference type="EMBL" id="KCZ96991.1"/>
    </source>
</evidence>
<dbReference type="RefSeq" id="WP_035601604.1">
    <property type="nucleotide sequence ID" value="NZ_ARYM01000028.1"/>
</dbReference>
<dbReference type="InterPro" id="IPR007709">
    <property type="entry name" value="N-FG_amidohydro"/>
</dbReference>
<dbReference type="SUPFAM" id="SSF53187">
    <property type="entry name" value="Zn-dependent exopeptidases"/>
    <property type="match status" value="1"/>
</dbReference>
<dbReference type="Gene3D" id="3.40.630.40">
    <property type="entry name" value="Zn-dependent exopeptidases"/>
    <property type="match status" value="1"/>
</dbReference>
<dbReference type="Pfam" id="PF05013">
    <property type="entry name" value="FGase"/>
    <property type="match status" value="1"/>
</dbReference>
<dbReference type="InterPro" id="IPR010247">
    <property type="entry name" value="HutG_amidohyd"/>
</dbReference>
<keyword evidence="1" id="KW-0378">Hydrolase</keyword>
<dbReference type="PATRIC" id="fig|1280954.3.peg.3479"/>
<dbReference type="OrthoDB" id="9802050at2"/>
<dbReference type="STRING" id="1280954.HPO_17235"/>
<gene>
    <name evidence="1" type="ORF">HPO_17235</name>
</gene>
<sequence>MTGWLTIREGARPLIVTFPHTGTTLPADIAGHFVSPQRARRDTDWWVDQLYAFATEMGATLIHTAISRSVIDVNRDPSGASLYPGQNTTTLCPLTTFDGAPLYKPGQEPGEAEIARRRVAFHTPYHHAIEDQIARLRAAHGKVVLYDAHSIRSQIPHLFEGLLPVFNVGTNYQTTCAPALAEKVTGLCAASDQPTVLDGRFRGGWTVRHHGQPAHNVHAIQMELSCRGYLREPIGQVADADWPVPFDADYAAPMTETLRQVLAACLAFAETP</sequence>
<comment type="caution">
    <text evidence="1">The sequence shown here is derived from an EMBL/GenBank/DDBJ whole genome shotgun (WGS) entry which is preliminary data.</text>
</comment>
<dbReference type="Proteomes" id="UP000027100">
    <property type="component" value="Unassembled WGS sequence"/>
</dbReference>
<reference evidence="1 2" key="1">
    <citation type="journal article" date="2014" name="Antonie Van Leeuwenhoek">
        <title>Hyphomonas beringensis sp. nov. and Hyphomonas chukchiensis sp. nov., isolated from surface seawater of the Bering Sea and Chukchi Sea.</title>
        <authorList>
            <person name="Li C."/>
            <person name="Lai Q."/>
            <person name="Li G."/>
            <person name="Dong C."/>
            <person name="Wang J."/>
            <person name="Liao Y."/>
            <person name="Shao Z."/>
        </authorList>
    </citation>
    <scope>NUCLEOTIDE SEQUENCE [LARGE SCALE GENOMIC DNA]</scope>
    <source>
        <strain evidence="1 2">PS728</strain>
    </source>
</reference>
<name>A0A062VER5_9PROT</name>
<dbReference type="eggNOG" id="COG3741">
    <property type="taxonomic scope" value="Bacteria"/>
</dbReference>
<organism evidence="1 2">
    <name type="scientific">Hyphomonas polymorpha PS728</name>
    <dbReference type="NCBI Taxonomy" id="1280954"/>
    <lineage>
        <taxon>Bacteria</taxon>
        <taxon>Pseudomonadati</taxon>
        <taxon>Pseudomonadota</taxon>
        <taxon>Alphaproteobacteria</taxon>
        <taxon>Hyphomonadales</taxon>
        <taxon>Hyphomonadaceae</taxon>
        <taxon>Hyphomonas</taxon>
    </lineage>
</organism>